<dbReference type="EMBL" id="BMUU01000001">
    <property type="protein sequence ID" value="GGY14589.1"/>
    <property type="molecule type" value="Genomic_DNA"/>
</dbReference>
<evidence type="ECO:0000313" key="2">
    <source>
        <dbReference type="Proteomes" id="UP000600946"/>
    </source>
</evidence>
<accession>A0ABQ2ZIZ6</accession>
<reference evidence="2" key="1">
    <citation type="journal article" date="2019" name="Int. J. Syst. Evol. Microbiol.">
        <title>The Global Catalogue of Microorganisms (GCM) 10K type strain sequencing project: providing services to taxonomists for standard genome sequencing and annotation.</title>
        <authorList>
            <consortium name="The Broad Institute Genomics Platform"/>
            <consortium name="The Broad Institute Genome Sequencing Center for Infectious Disease"/>
            <person name="Wu L."/>
            <person name="Ma J."/>
        </authorList>
    </citation>
    <scope>NUCLEOTIDE SEQUENCE [LARGE SCALE GENOMIC DNA]</scope>
    <source>
        <strain evidence="2">JCM 4594</strain>
    </source>
</reference>
<protein>
    <submittedName>
        <fullName evidence="1">Uncharacterized protein</fullName>
    </submittedName>
</protein>
<organism evidence="1 2">
    <name type="scientific">Streptomyces xanthochromogenes</name>
    <dbReference type="NCBI Taxonomy" id="67384"/>
    <lineage>
        <taxon>Bacteria</taxon>
        <taxon>Bacillati</taxon>
        <taxon>Actinomycetota</taxon>
        <taxon>Actinomycetes</taxon>
        <taxon>Kitasatosporales</taxon>
        <taxon>Streptomycetaceae</taxon>
        <taxon>Streptomyces</taxon>
    </lineage>
</organism>
<dbReference type="Proteomes" id="UP000600946">
    <property type="component" value="Unassembled WGS sequence"/>
</dbReference>
<dbReference type="RefSeq" id="WP_161249377.1">
    <property type="nucleotide sequence ID" value="NZ_BMUU01000001.1"/>
</dbReference>
<evidence type="ECO:0000313" key="1">
    <source>
        <dbReference type="EMBL" id="GGY14589.1"/>
    </source>
</evidence>
<sequence>MRTVEKRWEINLTVRFTSWLQPHYASLEFTAATTKMSGLFERSASVRAVYTDLTVASGGVCCTLDIESDALHVCWLNGQPTQDTVPGQRFPNCSALAATWAHRGR</sequence>
<gene>
    <name evidence="1" type="ORF">GCM10010326_02590</name>
</gene>
<keyword evidence="2" id="KW-1185">Reference proteome</keyword>
<proteinExistence type="predicted"/>
<dbReference type="GeneID" id="96288299"/>
<comment type="caution">
    <text evidence="1">The sequence shown here is derived from an EMBL/GenBank/DDBJ whole genome shotgun (WGS) entry which is preliminary data.</text>
</comment>
<name>A0ABQ2ZIZ6_9ACTN</name>